<evidence type="ECO:0000256" key="2">
    <source>
        <dbReference type="ARBA" id="ARBA00022516"/>
    </source>
</evidence>
<keyword evidence="10" id="KW-1185">Reference proteome</keyword>
<dbReference type="PANTHER" id="PTHR20863">
    <property type="entry name" value="ACYL CARRIER PROTEIN"/>
    <property type="match status" value="1"/>
</dbReference>
<keyword evidence="6" id="KW-0275">Fatty acid biosynthesis</keyword>
<evidence type="ECO:0000256" key="7">
    <source>
        <dbReference type="SAM" id="MobiDB-lite"/>
    </source>
</evidence>
<dbReference type="GO" id="GO:0005829">
    <property type="term" value="C:cytosol"/>
    <property type="evidence" value="ECO:0007669"/>
    <property type="project" value="TreeGrafter"/>
</dbReference>
<evidence type="ECO:0000256" key="6">
    <source>
        <dbReference type="ARBA" id="ARBA00023160"/>
    </source>
</evidence>
<dbReference type="InterPro" id="IPR009081">
    <property type="entry name" value="PP-bd_ACP"/>
</dbReference>
<dbReference type="PROSITE" id="PS50075">
    <property type="entry name" value="CARRIER"/>
    <property type="match status" value="1"/>
</dbReference>
<dbReference type="GO" id="GO:0000036">
    <property type="term" value="F:acyl carrier activity"/>
    <property type="evidence" value="ECO:0007669"/>
    <property type="project" value="TreeGrafter"/>
</dbReference>
<evidence type="ECO:0000313" key="9">
    <source>
        <dbReference type="EMBL" id="MCZ9290310.1"/>
    </source>
</evidence>
<dbReference type="RefSeq" id="WP_269944795.1">
    <property type="nucleotide sequence ID" value="NZ_JAKMUT010000008.1"/>
</dbReference>
<dbReference type="Proteomes" id="UP001146469">
    <property type="component" value="Unassembled WGS sequence"/>
</dbReference>
<comment type="caution">
    <text evidence="9">The sequence shown here is derived from an EMBL/GenBank/DDBJ whole genome shotgun (WGS) entry which is preliminary data.</text>
</comment>
<evidence type="ECO:0000259" key="8">
    <source>
        <dbReference type="PROSITE" id="PS50075"/>
    </source>
</evidence>
<dbReference type="AlphaFoldDB" id="A0A9X3LLU4"/>
<evidence type="ECO:0000256" key="5">
    <source>
        <dbReference type="ARBA" id="ARBA00023098"/>
    </source>
</evidence>
<feature type="compositionally biased region" description="Low complexity" evidence="7">
    <location>
        <begin position="22"/>
        <end position="34"/>
    </location>
</feature>
<dbReference type="InterPro" id="IPR003231">
    <property type="entry name" value="ACP"/>
</dbReference>
<dbReference type="PROSITE" id="PS00012">
    <property type="entry name" value="PHOSPHOPANTETHEINE"/>
    <property type="match status" value="1"/>
</dbReference>
<dbReference type="EMBL" id="JAKMUT010000008">
    <property type="protein sequence ID" value="MCZ9290310.1"/>
    <property type="molecule type" value="Genomic_DNA"/>
</dbReference>
<proteinExistence type="predicted"/>
<gene>
    <name evidence="9" type="ORF">L8V00_08870</name>
</gene>
<dbReference type="PANTHER" id="PTHR20863:SF76">
    <property type="entry name" value="CARRIER DOMAIN-CONTAINING PROTEIN"/>
    <property type="match status" value="1"/>
</dbReference>
<feature type="domain" description="Carrier" evidence="8">
    <location>
        <begin position="47"/>
        <end position="120"/>
    </location>
</feature>
<keyword evidence="1" id="KW-0596">Phosphopantetheine</keyword>
<dbReference type="InterPro" id="IPR006162">
    <property type="entry name" value="Ppantetheine_attach_site"/>
</dbReference>
<dbReference type="SUPFAM" id="SSF47336">
    <property type="entry name" value="ACP-like"/>
    <property type="match status" value="1"/>
</dbReference>
<dbReference type="GO" id="GO:0016020">
    <property type="term" value="C:membrane"/>
    <property type="evidence" value="ECO:0007669"/>
    <property type="project" value="GOC"/>
</dbReference>
<dbReference type="GO" id="GO:0000035">
    <property type="term" value="F:acyl binding"/>
    <property type="evidence" value="ECO:0007669"/>
    <property type="project" value="TreeGrafter"/>
</dbReference>
<dbReference type="InterPro" id="IPR036736">
    <property type="entry name" value="ACP-like_sf"/>
</dbReference>
<protein>
    <submittedName>
        <fullName evidence="9">Acyl carrier protein</fullName>
    </submittedName>
</protein>
<sequence length="120" mass="12600">MAEQNNQLAAALSKKLKKDGAEGASAGAEGTAGADKNGASSAGSGEKDKRSIVLDVVEDATGIEREELEGSKRLGDDLNIDSLSLMDIAVRLEEEFGVEVPDEDINRVKTIDELVGLVDK</sequence>
<dbReference type="Gene3D" id="1.10.1200.10">
    <property type="entry name" value="ACP-like"/>
    <property type="match status" value="1"/>
</dbReference>
<evidence type="ECO:0000256" key="4">
    <source>
        <dbReference type="ARBA" id="ARBA00022832"/>
    </source>
</evidence>
<evidence type="ECO:0000313" key="10">
    <source>
        <dbReference type="Proteomes" id="UP001146469"/>
    </source>
</evidence>
<organism evidence="9 10">
    <name type="scientific">Corynebacterium evansiae</name>
    <dbReference type="NCBI Taxonomy" id="2913499"/>
    <lineage>
        <taxon>Bacteria</taxon>
        <taxon>Bacillati</taxon>
        <taxon>Actinomycetota</taxon>
        <taxon>Actinomycetes</taxon>
        <taxon>Mycobacteriales</taxon>
        <taxon>Corynebacteriaceae</taxon>
        <taxon>Corynebacterium</taxon>
    </lineage>
</organism>
<name>A0A9X3LLU4_9CORY</name>
<accession>A0A9X3LLU4</accession>
<evidence type="ECO:0000256" key="1">
    <source>
        <dbReference type="ARBA" id="ARBA00022450"/>
    </source>
</evidence>
<evidence type="ECO:0000256" key="3">
    <source>
        <dbReference type="ARBA" id="ARBA00022553"/>
    </source>
</evidence>
<reference evidence="9" key="1">
    <citation type="submission" date="2022-02" db="EMBL/GenBank/DDBJ databases">
        <title>Corynebacterium sp. from urogenital microbiome.</title>
        <authorList>
            <person name="Cappelli E.A."/>
            <person name="Ribeiro T.G."/>
            <person name="Peixe L."/>
        </authorList>
    </citation>
    <scope>NUCLEOTIDE SEQUENCE</scope>
    <source>
        <strain evidence="9">C8Ua_174</strain>
    </source>
</reference>
<dbReference type="GO" id="GO:0009245">
    <property type="term" value="P:lipid A biosynthetic process"/>
    <property type="evidence" value="ECO:0007669"/>
    <property type="project" value="TreeGrafter"/>
</dbReference>
<keyword evidence="5" id="KW-0443">Lipid metabolism</keyword>
<keyword evidence="2" id="KW-0444">Lipid biosynthesis</keyword>
<dbReference type="Pfam" id="PF00550">
    <property type="entry name" value="PP-binding"/>
    <property type="match status" value="1"/>
</dbReference>
<keyword evidence="4" id="KW-0276">Fatty acid metabolism</keyword>
<feature type="region of interest" description="Disordered" evidence="7">
    <location>
        <begin position="1"/>
        <end position="51"/>
    </location>
</feature>
<keyword evidence="3" id="KW-0597">Phosphoprotein</keyword>